<dbReference type="GO" id="GO:0006935">
    <property type="term" value="P:chemotaxis"/>
    <property type="evidence" value="ECO:0007669"/>
    <property type="project" value="TreeGrafter"/>
</dbReference>
<dbReference type="Gene3D" id="1.10.287.950">
    <property type="entry name" value="Methyl-accepting chemotaxis protein"/>
    <property type="match status" value="1"/>
</dbReference>
<dbReference type="Pfam" id="PF00015">
    <property type="entry name" value="MCPsignal"/>
    <property type="match status" value="1"/>
</dbReference>
<name>A0A0D8L3V8_MORMO</name>
<dbReference type="AlphaFoldDB" id="A0A0D8L3V8"/>
<organism evidence="4 5">
    <name type="scientific">Morganella morganii</name>
    <name type="common">Proteus morganii</name>
    <dbReference type="NCBI Taxonomy" id="582"/>
    <lineage>
        <taxon>Bacteria</taxon>
        <taxon>Pseudomonadati</taxon>
        <taxon>Pseudomonadota</taxon>
        <taxon>Gammaproteobacteria</taxon>
        <taxon>Enterobacterales</taxon>
        <taxon>Morganellaceae</taxon>
        <taxon>Morganella</taxon>
    </lineage>
</organism>
<sequence>MDEIVSAVTRVTDIMSEIASASDEQSRGIDQIGVAVTEMDKVTQQNAALVEQSAAAAASLEEQASRLTQAVSVFHIQGRELEAGAQTSIMVPLHSHAQKNQQIMSVMTGKHFSVIEILLGRSLI</sequence>
<dbReference type="Proteomes" id="UP000032582">
    <property type="component" value="Unassembled WGS sequence"/>
</dbReference>
<proteinExistence type="inferred from homology"/>
<dbReference type="InterPro" id="IPR004089">
    <property type="entry name" value="MCPsignal_dom"/>
</dbReference>
<evidence type="ECO:0000256" key="1">
    <source>
        <dbReference type="ARBA" id="ARBA00022481"/>
    </source>
</evidence>
<accession>A0A0D8L3V8</accession>
<dbReference type="InterPro" id="IPR051310">
    <property type="entry name" value="MCP_chemotaxis"/>
</dbReference>
<comment type="similarity">
    <text evidence="2">Belongs to the methyl-accepting chemotaxis (MCP) protein family.</text>
</comment>
<dbReference type="GO" id="GO:0005886">
    <property type="term" value="C:plasma membrane"/>
    <property type="evidence" value="ECO:0007669"/>
    <property type="project" value="TreeGrafter"/>
</dbReference>
<dbReference type="PANTHER" id="PTHR43531">
    <property type="entry name" value="PROTEIN ICFG"/>
    <property type="match status" value="1"/>
</dbReference>
<evidence type="ECO:0000313" key="5">
    <source>
        <dbReference type="Proteomes" id="UP000032582"/>
    </source>
</evidence>
<dbReference type="GO" id="GO:0004888">
    <property type="term" value="F:transmembrane signaling receptor activity"/>
    <property type="evidence" value="ECO:0007669"/>
    <property type="project" value="TreeGrafter"/>
</dbReference>
<dbReference type="GO" id="GO:0007165">
    <property type="term" value="P:signal transduction"/>
    <property type="evidence" value="ECO:0007669"/>
    <property type="project" value="InterPro"/>
</dbReference>
<reference evidence="4 5" key="1">
    <citation type="submission" date="2015-02" db="EMBL/GenBank/DDBJ databases">
        <title>Whole genome shotgun sequencing of cultured foodborne pathogen.</title>
        <authorList>
            <person name="Timme R."/>
            <person name="Allard M.W."/>
            <person name="Strain E."/>
            <person name="Evans P.S."/>
            <person name="Brown E."/>
        </authorList>
    </citation>
    <scope>NUCLEOTIDE SEQUENCE [LARGE SCALE GENOMIC DNA]</scope>
    <source>
        <strain evidence="4 5">GCSL-TSO-24</strain>
    </source>
</reference>
<dbReference type="PATRIC" id="fig|582.24.peg.5897"/>
<dbReference type="EMBL" id="JZSH01000315">
    <property type="protein sequence ID" value="KJF76477.1"/>
    <property type="molecule type" value="Genomic_DNA"/>
</dbReference>
<comment type="caution">
    <text evidence="4">The sequence shown here is derived from an EMBL/GenBank/DDBJ whole genome shotgun (WGS) entry which is preliminary data.</text>
</comment>
<feature type="domain" description="Methyl-accepting transducer" evidence="3">
    <location>
        <begin position="1"/>
        <end position="43"/>
    </location>
</feature>
<gene>
    <name evidence="4" type="ORF">UA45_18465</name>
</gene>
<protein>
    <recommendedName>
        <fullName evidence="3">Methyl-accepting transducer domain-containing protein</fullName>
    </recommendedName>
</protein>
<evidence type="ECO:0000259" key="3">
    <source>
        <dbReference type="Pfam" id="PF00015"/>
    </source>
</evidence>
<dbReference type="SUPFAM" id="SSF58104">
    <property type="entry name" value="Methyl-accepting chemotaxis protein (MCP) signaling domain"/>
    <property type="match status" value="1"/>
</dbReference>
<dbReference type="PANTHER" id="PTHR43531:SF14">
    <property type="entry name" value="METHYL-ACCEPTING CHEMOTAXIS PROTEIN I-RELATED"/>
    <property type="match status" value="1"/>
</dbReference>
<keyword evidence="1" id="KW-0488">Methylation</keyword>
<evidence type="ECO:0000256" key="2">
    <source>
        <dbReference type="ARBA" id="ARBA00029447"/>
    </source>
</evidence>
<evidence type="ECO:0000313" key="4">
    <source>
        <dbReference type="EMBL" id="KJF76477.1"/>
    </source>
</evidence>